<organism evidence="3 4">
    <name type="scientific">Romanomermis culicivorax</name>
    <name type="common">Nematode worm</name>
    <dbReference type="NCBI Taxonomy" id="13658"/>
    <lineage>
        <taxon>Eukaryota</taxon>
        <taxon>Metazoa</taxon>
        <taxon>Ecdysozoa</taxon>
        <taxon>Nematoda</taxon>
        <taxon>Enoplea</taxon>
        <taxon>Dorylaimia</taxon>
        <taxon>Mermithida</taxon>
        <taxon>Mermithoidea</taxon>
        <taxon>Mermithidae</taxon>
        <taxon>Romanomermis</taxon>
    </lineage>
</organism>
<keyword evidence="1" id="KW-0560">Oxidoreductase</keyword>
<dbReference type="GO" id="GO:0005615">
    <property type="term" value="C:extracellular space"/>
    <property type="evidence" value="ECO:0007669"/>
    <property type="project" value="TreeGrafter"/>
</dbReference>
<dbReference type="InterPro" id="IPR010255">
    <property type="entry name" value="Haem_peroxidase_sf"/>
</dbReference>
<feature type="binding site" description="axial binding residue" evidence="2">
    <location>
        <position position="36"/>
    </location>
    <ligand>
        <name>heme b</name>
        <dbReference type="ChEBI" id="CHEBI:60344"/>
    </ligand>
    <ligandPart>
        <name>Fe</name>
        <dbReference type="ChEBI" id="CHEBI:18248"/>
    </ligandPart>
</feature>
<dbReference type="Proteomes" id="UP000887565">
    <property type="component" value="Unplaced"/>
</dbReference>
<dbReference type="PANTHER" id="PTHR11475">
    <property type="entry name" value="OXIDASE/PEROXIDASE"/>
    <property type="match status" value="1"/>
</dbReference>
<dbReference type="AlphaFoldDB" id="A0A915KSR0"/>
<keyword evidence="1" id="KW-0575">Peroxidase</keyword>
<dbReference type="Pfam" id="PF03098">
    <property type="entry name" value="An_peroxidase"/>
    <property type="match status" value="1"/>
</dbReference>
<dbReference type="SUPFAM" id="SSF48113">
    <property type="entry name" value="Heme-dependent peroxidases"/>
    <property type="match status" value="1"/>
</dbReference>
<dbReference type="PANTHER" id="PTHR11475:SF61">
    <property type="entry name" value="PEROXIDASE MLT-7"/>
    <property type="match status" value="1"/>
</dbReference>
<dbReference type="WBParaSite" id="nRc.2.0.1.t41521-RA">
    <property type="protein sequence ID" value="nRc.2.0.1.t41521-RA"/>
    <property type="gene ID" value="nRc.2.0.1.g41521"/>
</dbReference>
<dbReference type="GO" id="GO:0006979">
    <property type="term" value="P:response to oxidative stress"/>
    <property type="evidence" value="ECO:0007669"/>
    <property type="project" value="InterPro"/>
</dbReference>
<dbReference type="PROSITE" id="PS50292">
    <property type="entry name" value="PEROXIDASE_3"/>
    <property type="match status" value="1"/>
</dbReference>
<dbReference type="InterPro" id="IPR019791">
    <property type="entry name" value="Haem_peroxidase_animal"/>
</dbReference>
<evidence type="ECO:0000256" key="2">
    <source>
        <dbReference type="PIRSR" id="PIRSR619791-2"/>
    </source>
</evidence>
<evidence type="ECO:0000256" key="1">
    <source>
        <dbReference type="ARBA" id="ARBA00022559"/>
    </source>
</evidence>
<keyword evidence="3" id="KW-1185">Reference proteome</keyword>
<evidence type="ECO:0000313" key="3">
    <source>
        <dbReference type="Proteomes" id="UP000887565"/>
    </source>
</evidence>
<proteinExistence type="predicted"/>
<dbReference type="InterPro" id="IPR037120">
    <property type="entry name" value="Haem_peroxidase_sf_animal"/>
</dbReference>
<dbReference type="GO" id="GO:0020037">
    <property type="term" value="F:heme binding"/>
    <property type="evidence" value="ECO:0007669"/>
    <property type="project" value="InterPro"/>
</dbReference>
<dbReference type="GO" id="GO:0004601">
    <property type="term" value="F:peroxidase activity"/>
    <property type="evidence" value="ECO:0007669"/>
    <property type="project" value="UniProtKB-KW"/>
</dbReference>
<protein>
    <submittedName>
        <fullName evidence="4">Uncharacterized protein</fullName>
    </submittedName>
</protein>
<reference evidence="4" key="1">
    <citation type="submission" date="2022-11" db="UniProtKB">
        <authorList>
            <consortium name="WormBaseParasite"/>
        </authorList>
    </citation>
    <scope>IDENTIFICATION</scope>
</reference>
<sequence length="115" mass="12872">MGDRMNTAIGPYRGYNKSVDPSITDYFTFGAMRFGHGMIQESYSRLDVNNKAIPEGSMKFDDGILKPSKLLFEGGLDPVLRGFMNMAVKRPQRLTTALTERMFGTTDLAAINIQR</sequence>
<dbReference type="Gene3D" id="1.10.640.10">
    <property type="entry name" value="Haem peroxidase domain superfamily, animal type"/>
    <property type="match status" value="1"/>
</dbReference>
<evidence type="ECO:0000313" key="4">
    <source>
        <dbReference type="WBParaSite" id="nRc.2.0.1.t41521-RA"/>
    </source>
</evidence>
<keyword evidence="2" id="KW-0479">Metal-binding</keyword>
<dbReference type="GO" id="GO:0046872">
    <property type="term" value="F:metal ion binding"/>
    <property type="evidence" value="ECO:0007669"/>
    <property type="project" value="UniProtKB-KW"/>
</dbReference>
<keyword evidence="2" id="KW-0349">Heme</keyword>
<keyword evidence="2" id="KW-0408">Iron</keyword>
<name>A0A915KSR0_ROMCU</name>
<accession>A0A915KSR0</accession>